<feature type="compositionally biased region" description="Low complexity" evidence="1">
    <location>
        <begin position="270"/>
        <end position="286"/>
    </location>
</feature>
<feature type="compositionally biased region" description="Acidic residues" evidence="1">
    <location>
        <begin position="290"/>
        <end position="305"/>
    </location>
</feature>
<name>A0A5B0QDN9_PUCGR</name>
<evidence type="ECO:0000313" key="2">
    <source>
        <dbReference type="EMBL" id="KAA1111212.1"/>
    </source>
</evidence>
<dbReference type="EMBL" id="VDEP01000299">
    <property type="protein sequence ID" value="KAA1111212.1"/>
    <property type="molecule type" value="Genomic_DNA"/>
</dbReference>
<feature type="compositionally biased region" description="Polar residues" evidence="1">
    <location>
        <begin position="73"/>
        <end position="83"/>
    </location>
</feature>
<reference evidence="2 3" key="1">
    <citation type="submission" date="2019-05" db="EMBL/GenBank/DDBJ databases">
        <title>Emergence of the Ug99 lineage of the wheat stem rust pathogen through somatic hybridization.</title>
        <authorList>
            <person name="Li F."/>
            <person name="Upadhyaya N.M."/>
            <person name="Sperschneider J."/>
            <person name="Matny O."/>
            <person name="Nguyen-Phuc H."/>
            <person name="Mago R."/>
            <person name="Raley C."/>
            <person name="Miller M.E."/>
            <person name="Silverstein K.A.T."/>
            <person name="Henningsen E."/>
            <person name="Hirsch C.D."/>
            <person name="Visser B."/>
            <person name="Pretorius Z.A."/>
            <person name="Steffenson B.J."/>
            <person name="Schwessinger B."/>
            <person name="Dodds P.N."/>
            <person name="Figueroa M."/>
        </authorList>
    </citation>
    <scope>NUCLEOTIDE SEQUENCE [LARGE SCALE GENOMIC DNA]</scope>
    <source>
        <strain evidence="2 3">Ug99</strain>
    </source>
</reference>
<feature type="compositionally biased region" description="Polar residues" evidence="1">
    <location>
        <begin position="171"/>
        <end position="214"/>
    </location>
</feature>
<proteinExistence type="predicted"/>
<feature type="compositionally biased region" description="Basic and acidic residues" evidence="1">
    <location>
        <begin position="306"/>
        <end position="322"/>
    </location>
</feature>
<evidence type="ECO:0000313" key="3">
    <source>
        <dbReference type="Proteomes" id="UP000325313"/>
    </source>
</evidence>
<protein>
    <submittedName>
        <fullName evidence="2">Uncharacterized protein</fullName>
    </submittedName>
</protein>
<feature type="region of interest" description="Disordered" evidence="1">
    <location>
        <begin position="57"/>
        <end position="110"/>
    </location>
</feature>
<accession>A0A5B0QDN9</accession>
<dbReference type="Proteomes" id="UP000325313">
    <property type="component" value="Unassembled WGS sequence"/>
</dbReference>
<feature type="compositionally biased region" description="Polar residues" evidence="1">
    <location>
        <begin position="222"/>
        <end position="268"/>
    </location>
</feature>
<dbReference type="AlphaFoldDB" id="A0A5B0QDN9"/>
<organism evidence="2 3">
    <name type="scientific">Puccinia graminis f. sp. tritici</name>
    <dbReference type="NCBI Taxonomy" id="56615"/>
    <lineage>
        <taxon>Eukaryota</taxon>
        <taxon>Fungi</taxon>
        <taxon>Dikarya</taxon>
        <taxon>Basidiomycota</taxon>
        <taxon>Pucciniomycotina</taxon>
        <taxon>Pucciniomycetes</taxon>
        <taxon>Pucciniales</taxon>
        <taxon>Pucciniaceae</taxon>
        <taxon>Puccinia</taxon>
    </lineage>
</organism>
<feature type="compositionally biased region" description="Polar residues" evidence="1">
    <location>
        <begin position="94"/>
        <end position="108"/>
    </location>
</feature>
<gene>
    <name evidence="2" type="ORF">PGTUg99_000960</name>
</gene>
<feature type="region of interest" description="Disordered" evidence="1">
    <location>
        <begin position="171"/>
        <end position="322"/>
    </location>
</feature>
<sequence length="322" mass="34846">MLLLPTRCLWNQANNLVMKQPTRRRQAVLKKTCLLKPRARTSQSASVSIPDELSTALTTDTNPLSASAPPADTLSSHSSQQTEKTSHPQKDLPAQTTDTNQSLASDSLSGDAPLADTLSWNQANNLVMKQPTRRRQAVLKKTCLLKPRTRTSHLLVFLSWMSCQLLEPPTQTSHLPAQTTDTNQSSASNSLSGELGSDSSQQRGAKSPTNTEISRNPAKDSTAPTTNTNISPSLADEPSSNSTQLGQSNTNNTSTPQKDLPAQSTELNESARSTSQSNNLSSSLTRVQQEEDETTPDEPTPDLPDEPTRNQPDKANDGRPAR</sequence>
<comment type="caution">
    <text evidence="2">The sequence shown here is derived from an EMBL/GenBank/DDBJ whole genome shotgun (WGS) entry which is preliminary data.</text>
</comment>
<evidence type="ECO:0000256" key="1">
    <source>
        <dbReference type="SAM" id="MobiDB-lite"/>
    </source>
</evidence>